<dbReference type="Proteomes" id="UP001163203">
    <property type="component" value="Chromosome"/>
</dbReference>
<dbReference type="Gene3D" id="1.25.40.10">
    <property type="entry name" value="Tetratricopeptide repeat domain"/>
    <property type="match status" value="1"/>
</dbReference>
<protein>
    <recommendedName>
        <fullName evidence="3">Tetratricopeptide repeat protein</fullName>
    </recommendedName>
</protein>
<evidence type="ECO:0000313" key="1">
    <source>
        <dbReference type="EMBL" id="WAL63765.1"/>
    </source>
</evidence>
<accession>A0ABY7AUX3</accession>
<dbReference type="RefSeq" id="WP_268754008.1">
    <property type="nucleotide sequence ID" value="NZ_CP113836.1"/>
</dbReference>
<gene>
    <name evidence="1" type="ORF">ORV05_22515</name>
</gene>
<keyword evidence="2" id="KW-1185">Reference proteome</keyword>
<evidence type="ECO:0000313" key="2">
    <source>
        <dbReference type="Proteomes" id="UP001163203"/>
    </source>
</evidence>
<organism evidence="1 2">
    <name type="scientific">Amycolatopsis cynarae</name>
    <dbReference type="NCBI Taxonomy" id="2995223"/>
    <lineage>
        <taxon>Bacteria</taxon>
        <taxon>Bacillati</taxon>
        <taxon>Actinomycetota</taxon>
        <taxon>Actinomycetes</taxon>
        <taxon>Pseudonocardiales</taxon>
        <taxon>Pseudonocardiaceae</taxon>
        <taxon>Amycolatopsis</taxon>
    </lineage>
</organism>
<proteinExistence type="predicted"/>
<evidence type="ECO:0008006" key="3">
    <source>
        <dbReference type="Google" id="ProtNLM"/>
    </source>
</evidence>
<dbReference type="EMBL" id="CP113836">
    <property type="protein sequence ID" value="WAL63765.1"/>
    <property type="molecule type" value="Genomic_DNA"/>
</dbReference>
<name>A0ABY7AUX3_9PSEU</name>
<dbReference type="SUPFAM" id="SSF48452">
    <property type="entry name" value="TPR-like"/>
    <property type="match status" value="1"/>
</dbReference>
<reference evidence="1" key="1">
    <citation type="submission" date="2022-11" db="EMBL/GenBank/DDBJ databases">
        <authorList>
            <person name="Mo P."/>
        </authorList>
    </citation>
    <scope>NUCLEOTIDE SEQUENCE</scope>
    <source>
        <strain evidence="1">HUAS 11-8</strain>
    </source>
</reference>
<sequence>MSQRQHGRPARTVLEQKIWDRGETLAEFVEYAERFARETGERGTLSERNLKRLVAGRKPDGTSATRPRPATVRLLERIFETEIDRLLAPLHDTDEEAENELRQMLNLVRRIDDSVLAVLHDQLNALRRLDRQFGAVTHNEVVAKCRQIAQLFTHSLAPGTRAPLAALLSEISTLAGWQALDMGRPSEAWQHYEQAKSAGRESGLPAYEAHATAEQAFVLLDLDDNAAAVNLLEQARRQAEATASRALRAWLAAAHGEGLAANQQGSTALHTFDQAANLLPSEPPGDGPFVALDPTHLTRWRGHALARSGNPQATDVLTSALRELDPTFTRAETGLRIDLATALHAQDEPAAAAIHAERARSLAAAVGSVRQQRRLAQLARRV</sequence>
<dbReference type="InterPro" id="IPR011990">
    <property type="entry name" value="TPR-like_helical_dom_sf"/>
</dbReference>